<keyword evidence="6" id="KW-0255">Endonuclease</keyword>
<feature type="domain" description="GGDEF" evidence="12">
    <location>
        <begin position="474"/>
        <end position="625"/>
    </location>
</feature>
<proteinExistence type="inferred from homology"/>
<dbReference type="InterPro" id="IPR013408">
    <property type="entry name" value="Cas10/Csm1"/>
</dbReference>
<dbReference type="Pfam" id="PF22335">
    <property type="entry name" value="Cas10-Cmr2_palm2"/>
    <property type="match status" value="1"/>
</dbReference>
<keyword evidence="10" id="KW-0051">Antiviral defense</keyword>
<keyword evidence="3" id="KW-0808">Transferase</keyword>
<dbReference type="Proteomes" id="UP000005039">
    <property type="component" value="Unassembled WGS sequence"/>
</dbReference>
<evidence type="ECO:0000256" key="10">
    <source>
        <dbReference type="ARBA" id="ARBA00023118"/>
    </source>
</evidence>
<evidence type="ECO:0000256" key="9">
    <source>
        <dbReference type="ARBA" id="ARBA00022840"/>
    </source>
</evidence>
<dbReference type="InterPro" id="IPR048693">
    <property type="entry name" value="Cmr2-like_C"/>
</dbReference>
<dbReference type="PATRIC" id="fig|1095750.3.peg.1999"/>
<dbReference type="CDD" id="cd09680">
    <property type="entry name" value="Cas10_III"/>
    <property type="match status" value="1"/>
</dbReference>
<dbReference type="InterPro" id="IPR000160">
    <property type="entry name" value="GGDEF_dom"/>
</dbReference>
<dbReference type="RefSeq" id="WP_008754514.1">
    <property type="nucleotide sequence ID" value="NZ_AJGH01000092.1"/>
</dbReference>
<gene>
    <name evidence="13" type="primary">cas10</name>
    <name evidence="13" type="ORF">HMPREF9970_0474</name>
</gene>
<keyword evidence="7" id="KW-0378">Hydrolase</keyword>
<dbReference type="GO" id="GO:0051607">
    <property type="term" value="P:defense response to virus"/>
    <property type="evidence" value="ECO:0007669"/>
    <property type="project" value="UniProtKB-KW"/>
</dbReference>
<dbReference type="OrthoDB" id="9768769at2"/>
<keyword evidence="4" id="KW-0540">Nuclease</keyword>
<dbReference type="EMBL" id="AJGH01000092">
    <property type="protein sequence ID" value="EIC95218.1"/>
    <property type="molecule type" value="Genomic_DNA"/>
</dbReference>
<keyword evidence="9" id="KW-0067">ATP-binding</keyword>
<dbReference type="Gene3D" id="3.30.70.270">
    <property type="match status" value="1"/>
</dbReference>
<evidence type="ECO:0000256" key="7">
    <source>
        <dbReference type="ARBA" id="ARBA00022801"/>
    </source>
</evidence>
<evidence type="ECO:0000313" key="14">
    <source>
        <dbReference type="Proteomes" id="UP000005039"/>
    </source>
</evidence>
<dbReference type="PANTHER" id="PTHR36528:SF1">
    <property type="entry name" value="CRISPR SYSTEM SINGLE-STRAND-SPECIFIC DEOXYRIBONUCLEASE CAS10_CSM1 (SUBTYPE III-A)"/>
    <property type="match status" value="1"/>
</dbReference>
<evidence type="ECO:0000256" key="2">
    <source>
        <dbReference type="ARBA" id="ARBA00014333"/>
    </source>
</evidence>
<evidence type="ECO:0000256" key="5">
    <source>
        <dbReference type="ARBA" id="ARBA00022741"/>
    </source>
</evidence>
<dbReference type="AlphaFoldDB" id="I0R6B0"/>
<evidence type="ECO:0000256" key="4">
    <source>
        <dbReference type="ARBA" id="ARBA00022722"/>
    </source>
</evidence>
<evidence type="ECO:0000256" key="6">
    <source>
        <dbReference type="ARBA" id="ARBA00022759"/>
    </source>
</evidence>
<sequence length="738" mass="84769">MNSDIRTKFIYDSILYYADKIIGTANIESENIYITKLADKISTTFDRRKVPDDEFNFEEGENLYSIFNILNRKDPSEIQSKRYDASILYEDEKIKFAKDSVTKPSGEFYRKIKKIISGKLENAKVDMDFINSFLEMLEQTMSYIPVSGVKDEKIDISVYEHIKQSIAIGSSLFEYLTENERSQEQEKIYSNPEEFYKEKSILLYSMDFSGIQSFIYGQYGKEDVLKNLRSRSFYLEILMENVIDELLNELNLSRANLLYAGGGHAYFILANTKSTKELLATFDVDIKAWMQDIFGVDLYIGSGYGECSCNDLQNKPEGAYSNCFREVSSEVSKNKLRRYGASQIKALNRGKKADGERECKICHSSYNLNSEGVCSLCDGFAQLSRSILNREIFTVVSDKSKGILPIYKNGYLSAEDIKRKDGDEYLKTNKKILIRAYSKNGIYKGSDYVKAIYVGDYHNADTLENLVKDSIGIKRLGVLRGDIDNLGKAFVGGFEKNKQTLSKSAAFSRKLTQFFKYDINNILKNPVYKIPFSNSGDENIDRKIAIIYSGGDDVFVVGAWKDIIEFSIDLYKNLKEYTQGTLTVSAGLGIYMPKYPISYMAEKTGELEDCSKKLEDKNAITLFDKNNSYHWDEFIDNVMGEKFAVISEFFSTVEDKGKSLLYNLLELFRNRGKKINLARMAYTLARMEPNSNASEEEKNLYQNFKEKLYNWMLDENDTKQAITAIYIYSYLIRKEEEK</sequence>
<dbReference type="NCBIfam" id="TIGR02578">
    <property type="entry name" value="cas_TM1811_Csm1"/>
    <property type="match status" value="1"/>
</dbReference>
<keyword evidence="14" id="KW-1185">Reference proteome</keyword>
<accession>I0R6B0</accession>
<evidence type="ECO:0000256" key="1">
    <source>
        <dbReference type="ARBA" id="ARBA00005700"/>
    </source>
</evidence>
<dbReference type="InterPro" id="IPR043128">
    <property type="entry name" value="Rev_trsase/Diguanyl_cyclase"/>
</dbReference>
<evidence type="ECO:0000259" key="12">
    <source>
        <dbReference type="PROSITE" id="PS50887"/>
    </source>
</evidence>
<dbReference type="GO" id="GO:0004519">
    <property type="term" value="F:endonuclease activity"/>
    <property type="evidence" value="ECO:0007669"/>
    <property type="project" value="UniProtKB-KW"/>
</dbReference>
<evidence type="ECO:0000256" key="11">
    <source>
        <dbReference type="ARBA" id="ARBA00032922"/>
    </source>
</evidence>
<name>I0R6B0_9FIRM</name>
<dbReference type="eggNOG" id="COG1353">
    <property type="taxonomic scope" value="Bacteria"/>
</dbReference>
<reference evidence="13 14" key="1">
    <citation type="submission" date="2012-03" db="EMBL/GenBank/DDBJ databases">
        <authorList>
            <person name="Durkin A.S."/>
            <person name="McCorrison J."/>
            <person name="Torralba M."/>
            <person name="Gillis M."/>
            <person name="Methe B."/>
            <person name="Sutton G."/>
            <person name="Nelson K.E."/>
        </authorList>
    </citation>
    <scope>NUCLEOTIDE SEQUENCE [LARGE SCALE GENOMIC DNA]</scope>
    <source>
        <strain evidence="13 14">F0468</strain>
    </source>
</reference>
<dbReference type="PROSITE" id="PS50887">
    <property type="entry name" value="GGDEF"/>
    <property type="match status" value="1"/>
</dbReference>
<protein>
    <recommendedName>
        <fullName evidence="2">CRISPR system single-strand-specific deoxyribonuclease Cas10/Csm1 (subtype III-A)</fullName>
    </recommendedName>
    <alternativeName>
        <fullName evidence="11">Cyclic oligoadenylate synthase</fullName>
    </alternativeName>
</protein>
<dbReference type="InterPro" id="IPR041062">
    <property type="entry name" value="Csm1_B"/>
</dbReference>
<keyword evidence="8" id="KW-0269">Exonuclease</keyword>
<organism evidence="13 14">
    <name type="scientific">Lachnoanaerobaculum saburreum F0468</name>
    <dbReference type="NCBI Taxonomy" id="1095750"/>
    <lineage>
        <taxon>Bacteria</taxon>
        <taxon>Bacillati</taxon>
        <taxon>Bacillota</taxon>
        <taxon>Clostridia</taxon>
        <taxon>Lachnospirales</taxon>
        <taxon>Lachnospiraceae</taxon>
        <taxon>Lachnoanaerobaculum</taxon>
    </lineage>
</organism>
<dbReference type="Pfam" id="PF18211">
    <property type="entry name" value="Csm1_B"/>
    <property type="match status" value="1"/>
</dbReference>
<dbReference type="GO" id="GO:0016740">
    <property type="term" value="F:transferase activity"/>
    <property type="evidence" value="ECO:0007669"/>
    <property type="project" value="UniProtKB-KW"/>
</dbReference>
<keyword evidence="5" id="KW-0547">Nucleotide-binding</keyword>
<dbReference type="GO" id="GO:0004527">
    <property type="term" value="F:exonuclease activity"/>
    <property type="evidence" value="ECO:0007669"/>
    <property type="project" value="UniProtKB-KW"/>
</dbReference>
<dbReference type="Pfam" id="PF20824">
    <property type="entry name" value="Cmr2_hel_dom2"/>
    <property type="match status" value="1"/>
</dbReference>
<dbReference type="InterPro" id="IPR052117">
    <property type="entry name" value="Cas10/Csm1_subtype-III-A"/>
</dbReference>
<evidence type="ECO:0000256" key="3">
    <source>
        <dbReference type="ARBA" id="ARBA00022679"/>
    </source>
</evidence>
<comment type="caution">
    <text evidence="13">The sequence shown here is derived from an EMBL/GenBank/DDBJ whole genome shotgun (WGS) entry which is preliminary data.</text>
</comment>
<dbReference type="PANTHER" id="PTHR36528">
    <property type="entry name" value="CRISPR SYSTEM SINGLE-STRAND-SPECIFIC DEOXYRIBONUCLEASE CAS10/CSM1 (SUBTYPE III-A)"/>
    <property type="match status" value="1"/>
</dbReference>
<evidence type="ECO:0000256" key="8">
    <source>
        <dbReference type="ARBA" id="ARBA00022839"/>
    </source>
</evidence>
<dbReference type="InterPro" id="IPR054767">
    <property type="entry name" value="Cas10-Cmr2_palm2"/>
</dbReference>
<evidence type="ECO:0000313" key="13">
    <source>
        <dbReference type="EMBL" id="EIC95218.1"/>
    </source>
</evidence>
<comment type="similarity">
    <text evidence="1">Belongs to the CRISPR-associated Cas10/Csm1 family.</text>
</comment>
<dbReference type="GO" id="GO:0005524">
    <property type="term" value="F:ATP binding"/>
    <property type="evidence" value="ECO:0007669"/>
    <property type="project" value="UniProtKB-KW"/>
</dbReference>